<feature type="compositionally biased region" description="Basic and acidic residues" evidence="1">
    <location>
        <begin position="201"/>
        <end position="214"/>
    </location>
</feature>
<feature type="compositionally biased region" description="Basic residues" evidence="1">
    <location>
        <begin position="187"/>
        <end position="200"/>
    </location>
</feature>
<feature type="region of interest" description="Disordered" evidence="1">
    <location>
        <begin position="1"/>
        <end position="33"/>
    </location>
</feature>
<organism evidence="2">
    <name type="scientific">Pectinophora gossypiella</name>
    <name type="common">Cotton pink bollworm</name>
    <name type="synonym">Depressaria gossypiella</name>
    <dbReference type="NCBI Taxonomy" id="13191"/>
    <lineage>
        <taxon>Eukaryota</taxon>
        <taxon>Metazoa</taxon>
        <taxon>Ecdysozoa</taxon>
        <taxon>Arthropoda</taxon>
        <taxon>Hexapoda</taxon>
        <taxon>Insecta</taxon>
        <taxon>Pterygota</taxon>
        <taxon>Neoptera</taxon>
        <taxon>Endopterygota</taxon>
        <taxon>Lepidoptera</taxon>
        <taxon>Glossata</taxon>
        <taxon>Ditrysia</taxon>
        <taxon>Gelechioidea</taxon>
        <taxon>Gelechiidae</taxon>
        <taxon>Apatetrinae</taxon>
        <taxon>Pectinophora</taxon>
    </lineage>
</organism>
<feature type="region of interest" description="Disordered" evidence="1">
    <location>
        <begin position="164"/>
        <end position="270"/>
    </location>
</feature>
<evidence type="ECO:0000256" key="1">
    <source>
        <dbReference type="SAM" id="MobiDB-lite"/>
    </source>
</evidence>
<dbReference type="EMBL" id="GDQN01010333">
    <property type="protein sequence ID" value="JAT80721.1"/>
    <property type="molecule type" value="Transcribed_RNA"/>
</dbReference>
<feature type="non-terminal residue" evidence="2">
    <location>
        <position position="1"/>
    </location>
</feature>
<dbReference type="AlphaFoldDB" id="A0A1E1W1E8"/>
<evidence type="ECO:0000313" key="2">
    <source>
        <dbReference type="EMBL" id="JAT80721.1"/>
    </source>
</evidence>
<dbReference type="OrthoDB" id="6115549at2759"/>
<sequence>QQTQDTVQSSSVLHNNDEDEDHDSDRTYVDESDSLVDLSNFRMDNTIDEGRESLINESVPIVVNQVQTLKSLALEAVLQFSEQLMSNKSPKQLNSGTVVIQEIHSPKTIDSMNLPAPSTSASYLSPKQLFPVPRLNTKTSSRGRKATKSTFLTSSPYKLDLSTSIRKKQEAESLKKKRNFTEELGNTKKKLGTKKTSAPKRKLEGRKNKNDREKKSKLKKKIELKKQPTKYTTQKKRKLTRTTITSSSSDASDYSVNDETDESPDRSQSNAKCLYCNGLFSEDIRG</sequence>
<feature type="non-terminal residue" evidence="2">
    <location>
        <position position="286"/>
    </location>
</feature>
<accession>A0A1E1W1E8</accession>
<gene>
    <name evidence="2" type="ORF">g.17290</name>
</gene>
<reference evidence="2" key="1">
    <citation type="submission" date="2015-09" db="EMBL/GenBank/DDBJ databases">
        <title>De novo assembly of Pectinophora gossypiella (Pink Bollworm) gut transcriptome.</title>
        <authorList>
            <person name="Tassone E.E."/>
        </authorList>
    </citation>
    <scope>NUCLEOTIDE SEQUENCE</scope>
</reference>
<proteinExistence type="predicted"/>
<name>A0A1E1W1E8_PECGO</name>
<protein>
    <submittedName>
        <fullName evidence="2">Uncharacterized protein</fullName>
    </submittedName>
</protein>
<feature type="compositionally biased region" description="Low complexity" evidence="1">
    <location>
        <begin position="1"/>
        <end position="14"/>
    </location>
</feature>